<proteinExistence type="predicted"/>
<evidence type="ECO:0000256" key="1">
    <source>
        <dbReference type="SAM" id="MobiDB-lite"/>
    </source>
</evidence>
<gene>
    <name evidence="2" type="ORF">LITE_LOCUS36668</name>
</gene>
<dbReference type="EMBL" id="CAMGYJ010000008">
    <property type="protein sequence ID" value="CAI0465574.1"/>
    <property type="molecule type" value="Genomic_DNA"/>
</dbReference>
<dbReference type="Proteomes" id="UP001154282">
    <property type="component" value="Unassembled WGS sequence"/>
</dbReference>
<comment type="caution">
    <text evidence="2">The sequence shown here is derived from an EMBL/GenBank/DDBJ whole genome shotgun (WGS) entry which is preliminary data.</text>
</comment>
<dbReference type="GO" id="GO:0005634">
    <property type="term" value="C:nucleus"/>
    <property type="evidence" value="ECO:0007669"/>
    <property type="project" value="TreeGrafter"/>
</dbReference>
<dbReference type="InterPro" id="IPR014560">
    <property type="entry name" value="UCP030333_Alba"/>
</dbReference>
<dbReference type="Gene3D" id="3.30.110.20">
    <property type="entry name" value="Alba-like domain"/>
    <property type="match status" value="1"/>
</dbReference>
<dbReference type="AlphaFoldDB" id="A0AAV0P4Y8"/>
<accession>A0AAV0P4Y8</accession>
<evidence type="ECO:0000313" key="2">
    <source>
        <dbReference type="EMBL" id="CAI0465574.1"/>
    </source>
</evidence>
<feature type="region of interest" description="Disordered" evidence="1">
    <location>
        <begin position="86"/>
        <end position="109"/>
    </location>
</feature>
<name>A0AAV0P4Y8_9ROSI</name>
<sequence length="229" mass="24433">MAEAMASRCGGGGVGSEELPPAEEDGGEVRGEVYVMTAAAEVGAESDVRQTLLPVSPRFPVSTPASEKKRERSQILLPMEVPAFTVPLTQKDSDSRSSNTKSQAMEKANGAKNLSAAAAVPEVLGDSTAIDTVASTSAGVASATQKKARKKRPQQLIKVSNTKNPFIFYLNLAKRHIKQYNSVELSGLGMGNRSFAYLLCSASLQSCSLQKYNFMSSVAFRDSDRNCDS</sequence>
<reference evidence="2" key="1">
    <citation type="submission" date="2022-08" db="EMBL/GenBank/DDBJ databases">
        <authorList>
            <person name="Gutierrez-Valencia J."/>
        </authorList>
    </citation>
    <scope>NUCLEOTIDE SEQUENCE</scope>
</reference>
<dbReference type="PANTHER" id="PTHR31947:SF19">
    <property type="entry name" value="ALBA DNA_RNA-BINDING PROTEIN"/>
    <property type="match status" value="1"/>
</dbReference>
<protein>
    <submittedName>
        <fullName evidence="2">Uncharacterized protein</fullName>
    </submittedName>
</protein>
<feature type="region of interest" description="Disordered" evidence="1">
    <location>
        <begin position="1"/>
        <end position="31"/>
    </location>
</feature>
<keyword evidence="3" id="KW-1185">Reference proteome</keyword>
<dbReference type="InterPro" id="IPR036882">
    <property type="entry name" value="Alba-like_dom_sf"/>
</dbReference>
<dbReference type="GO" id="GO:0003723">
    <property type="term" value="F:RNA binding"/>
    <property type="evidence" value="ECO:0007669"/>
    <property type="project" value="TreeGrafter"/>
</dbReference>
<organism evidence="2 3">
    <name type="scientific">Linum tenue</name>
    <dbReference type="NCBI Taxonomy" id="586396"/>
    <lineage>
        <taxon>Eukaryota</taxon>
        <taxon>Viridiplantae</taxon>
        <taxon>Streptophyta</taxon>
        <taxon>Embryophyta</taxon>
        <taxon>Tracheophyta</taxon>
        <taxon>Spermatophyta</taxon>
        <taxon>Magnoliopsida</taxon>
        <taxon>eudicotyledons</taxon>
        <taxon>Gunneridae</taxon>
        <taxon>Pentapetalae</taxon>
        <taxon>rosids</taxon>
        <taxon>fabids</taxon>
        <taxon>Malpighiales</taxon>
        <taxon>Linaceae</taxon>
        <taxon>Linum</taxon>
    </lineage>
</organism>
<evidence type="ECO:0000313" key="3">
    <source>
        <dbReference type="Proteomes" id="UP001154282"/>
    </source>
</evidence>
<dbReference type="PANTHER" id="PTHR31947">
    <property type="entry name" value="DNA/RNA-BINDING PROTEIN ALBA 3"/>
    <property type="match status" value="1"/>
</dbReference>